<gene>
    <name evidence="1" type="ORF">ACFP1Z_27080</name>
</gene>
<name>A0ABW0ZB69_9ACTN</name>
<evidence type="ECO:0000313" key="2">
    <source>
        <dbReference type="Proteomes" id="UP001596083"/>
    </source>
</evidence>
<reference evidence="2" key="1">
    <citation type="journal article" date="2019" name="Int. J. Syst. Evol. Microbiol.">
        <title>The Global Catalogue of Microorganisms (GCM) 10K type strain sequencing project: providing services to taxonomists for standard genome sequencing and annotation.</title>
        <authorList>
            <consortium name="The Broad Institute Genomics Platform"/>
            <consortium name="The Broad Institute Genome Sequencing Center for Infectious Disease"/>
            <person name="Wu L."/>
            <person name="Ma J."/>
        </authorList>
    </citation>
    <scope>NUCLEOTIDE SEQUENCE [LARGE SCALE GENOMIC DNA]</scope>
    <source>
        <strain evidence="2">CGMCC 4.7304</strain>
    </source>
</reference>
<protein>
    <submittedName>
        <fullName evidence="1">Uncharacterized protein</fullName>
    </submittedName>
</protein>
<evidence type="ECO:0000313" key="1">
    <source>
        <dbReference type="EMBL" id="MFC5723835.1"/>
    </source>
</evidence>
<proteinExistence type="predicted"/>
<comment type="caution">
    <text evidence="1">The sequence shown here is derived from an EMBL/GenBank/DDBJ whole genome shotgun (WGS) entry which is preliminary data.</text>
</comment>
<dbReference type="EMBL" id="JBHSPB010000021">
    <property type="protein sequence ID" value="MFC5723835.1"/>
    <property type="molecule type" value="Genomic_DNA"/>
</dbReference>
<organism evidence="1 2">
    <name type="scientific">Streptomyces gamaensis</name>
    <dbReference type="NCBI Taxonomy" id="1763542"/>
    <lineage>
        <taxon>Bacteria</taxon>
        <taxon>Bacillati</taxon>
        <taxon>Actinomycetota</taxon>
        <taxon>Actinomycetes</taxon>
        <taxon>Kitasatosporales</taxon>
        <taxon>Streptomycetaceae</taxon>
        <taxon>Streptomyces</taxon>
    </lineage>
</organism>
<dbReference type="RefSeq" id="WP_390320253.1">
    <property type="nucleotide sequence ID" value="NZ_JBHSPB010000021.1"/>
</dbReference>
<sequence>MTTETAREQAAPPPHCKECLRHQLAYLTAWRLRENKRAISLYEELRNHQRLAHPWLAPW</sequence>
<dbReference type="Proteomes" id="UP001596083">
    <property type="component" value="Unassembled WGS sequence"/>
</dbReference>
<keyword evidence="2" id="KW-1185">Reference proteome</keyword>
<accession>A0ABW0ZB69</accession>